<protein>
    <submittedName>
        <fullName evidence="1">Uncharacterized protein</fullName>
    </submittedName>
</protein>
<comment type="caution">
    <text evidence="1">The sequence shown here is derived from an EMBL/GenBank/DDBJ whole genome shotgun (WGS) entry which is preliminary data.</text>
</comment>
<feature type="non-terminal residue" evidence="1">
    <location>
        <position position="1"/>
    </location>
</feature>
<dbReference type="EMBL" id="CAJPDR010000054">
    <property type="protein sequence ID" value="CAF9912313.1"/>
    <property type="molecule type" value="Genomic_DNA"/>
</dbReference>
<organism evidence="1 2">
    <name type="scientific">Alectoria fallacina</name>
    <dbReference type="NCBI Taxonomy" id="1903189"/>
    <lineage>
        <taxon>Eukaryota</taxon>
        <taxon>Fungi</taxon>
        <taxon>Dikarya</taxon>
        <taxon>Ascomycota</taxon>
        <taxon>Pezizomycotina</taxon>
        <taxon>Lecanoromycetes</taxon>
        <taxon>OSLEUM clade</taxon>
        <taxon>Lecanoromycetidae</taxon>
        <taxon>Lecanorales</taxon>
        <taxon>Lecanorineae</taxon>
        <taxon>Parmeliaceae</taxon>
        <taxon>Alectoria</taxon>
    </lineage>
</organism>
<evidence type="ECO:0000313" key="1">
    <source>
        <dbReference type="EMBL" id="CAF9912313.1"/>
    </source>
</evidence>
<keyword evidence="2" id="KW-1185">Reference proteome</keyword>
<sequence length="211" mass="23244">VLGWVYVGTQTSAGSTEAAITSTTVPVLGTERDVTGEGIGIRHRTTFDESCTRLRNISCRSCGNKLFLGQRTSPSGHFAPGSAESSQILDQTQEIPLEDRWGNSHLAASMLTDPDQESRPLVEPENQEPEHQCSLSPYDILGFSIAGCELEPGPILNYARIWSHLKAVQHVAEAFSAITRRQKANEPVHGQPWNDELWDENLKGSTEELFK</sequence>
<dbReference type="AlphaFoldDB" id="A0A8H3EXZ2"/>
<accession>A0A8H3EXZ2</accession>
<gene>
    <name evidence="1" type="ORF">ALECFALPRED_008030</name>
</gene>
<name>A0A8H3EXZ2_9LECA</name>
<dbReference type="OrthoDB" id="5392263at2759"/>
<dbReference type="Proteomes" id="UP000664203">
    <property type="component" value="Unassembled WGS sequence"/>
</dbReference>
<reference evidence="1" key="1">
    <citation type="submission" date="2021-03" db="EMBL/GenBank/DDBJ databases">
        <authorList>
            <person name="Tagirdzhanova G."/>
        </authorList>
    </citation>
    <scope>NUCLEOTIDE SEQUENCE</scope>
</reference>
<proteinExistence type="predicted"/>
<evidence type="ECO:0000313" key="2">
    <source>
        <dbReference type="Proteomes" id="UP000664203"/>
    </source>
</evidence>